<evidence type="ECO:0000256" key="3">
    <source>
        <dbReference type="ARBA" id="ARBA00023163"/>
    </source>
</evidence>
<dbReference type="InterPro" id="IPR001845">
    <property type="entry name" value="HTH_ArsR_DNA-bd_dom"/>
</dbReference>
<dbReference type="InterPro" id="IPR051081">
    <property type="entry name" value="HTH_MetalResp_TranReg"/>
</dbReference>
<protein>
    <submittedName>
        <fullName evidence="5">HTH-type transcriptional regulator</fullName>
    </submittedName>
</protein>
<keyword evidence="6" id="KW-1185">Reference proteome</keyword>
<dbReference type="InterPro" id="IPR011991">
    <property type="entry name" value="ArsR-like_HTH"/>
</dbReference>
<keyword evidence="1" id="KW-0805">Transcription regulation</keyword>
<evidence type="ECO:0000313" key="6">
    <source>
        <dbReference type="Proteomes" id="UP000258927"/>
    </source>
</evidence>
<dbReference type="SUPFAM" id="SSF46785">
    <property type="entry name" value="Winged helix' DNA-binding domain"/>
    <property type="match status" value="1"/>
</dbReference>
<proteinExistence type="predicted"/>
<dbReference type="Gene3D" id="1.10.10.10">
    <property type="entry name" value="Winged helix-like DNA-binding domain superfamily/Winged helix DNA-binding domain"/>
    <property type="match status" value="1"/>
</dbReference>
<dbReference type="PANTHER" id="PTHR33154:SF33">
    <property type="entry name" value="TRANSCRIPTIONAL REPRESSOR SDPR"/>
    <property type="match status" value="1"/>
</dbReference>
<organism evidence="5 6">
    <name type="scientific">Maritalea myrionectae</name>
    <dbReference type="NCBI Taxonomy" id="454601"/>
    <lineage>
        <taxon>Bacteria</taxon>
        <taxon>Pseudomonadati</taxon>
        <taxon>Pseudomonadota</taxon>
        <taxon>Alphaproteobacteria</taxon>
        <taxon>Hyphomicrobiales</taxon>
        <taxon>Devosiaceae</taxon>
        <taxon>Maritalea</taxon>
    </lineage>
</organism>
<name>A0A2R4MDY9_9HYPH</name>
<dbReference type="NCBIfam" id="NF033788">
    <property type="entry name" value="HTH_metalloreg"/>
    <property type="match status" value="1"/>
</dbReference>
<gene>
    <name evidence="5" type="ORF">MXMO3_01604</name>
</gene>
<dbReference type="Pfam" id="PF01022">
    <property type="entry name" value="HTH_5"/>
    <property type="match status" value="1"/>
</dbReference>
<dbReference type="Proteomes" id="UP000258927">
    <property type="component" value="Chromosome"/>
</dbReference>
<dbReference type="AlphaFoldDB" id="A0A2R4MDY9"/>
<dbReference type="CDD" id="cd00090">
    <property type="entry name" value="HTH_ARSR"/>
    <property type="match status" value="1"/>
</dbReference>
<sequence>MEQQAWDALADPTRRQVFELVARTPSHVQILADKLPVSRPAVSQHLKVLRDAGLVGAKKEGTRQIYFADQRGLAGLRRWMEQFWDEALANYQAEFREGEND</sequence>
<dbReference type="PRINTS" id="PR00778">
    <property type="entry name" value="HTHARSR"/>
</dbReference>
<keyword evidence="3" id="KW-0804">Transcription</keyword>
<dbReference type="InterPro" id="IPR036390">
    <property type="entry name" value="WH_DNA-bd_sf"/>
</dbReference>
<dbReference type="InterPro" id="IPR036388">
    <property type="entry name" value="WH-like_DNA-bd_sf"/>
</dbReference>
<evidence type="ECO:0000256" key="2">
    <source>
        <dbReference type="ARBA" id="ARBA00023125"/>
    </source>
</evidence>
<dbReference type="PROSITE" id="PS50987">
    <property type="entry name" value="HTH_ARSR_2"/>
    <property type="match status" value="1"/>
</dbReference>
<evidence type="ECO:0000313" key="5">
    <source>
        <dbReference type="EMBL" id="AVX04134.1"/>
    </source>
</evidence>
<reference evidence="5 6" key="1">
    <citation type="submission" date="2017-05" db="EMBL/GenBank/DDBJ databases">
        <title>Genome Analysis of Maritalea myrionectae HL2708#5.</title>
        <authorList>
            <consortium name="Cotde Inc.-PKNU"/>
            <person name="Jang D."/>
            <person name="Oh H.-M."/>
        </authorList>
    </citation>
    <scope>NUCLEOTIDE SEQUENCE [LARGE SCALE GENOMIC DNA]</scope>
    <source>
        <strain evidence="5 6">HL2708#5</strain>
    </source>
</reference>
<dbReference type="GO" id="GO:0003700">
    <property type="term" value="F:DNA-binding transcription factor activity"/>
    <property type="evidence" value="ECO:0007669"/>
    <property type="project" value="InterPro"/>
</dbReference>
<dbReference type="SMART" id="SM00418">
    <property type="entry name" value="HTH_ARSR"/>
    <property type="match status" value="1"/>
</dbReference>
<dbReference type="RefSeq" id="WP_117395512.1">
    <property type="nucleotide sequence ID" value="NZ_CP021330.1"/>
</dbReference>
<dbReference type="KEGG" id="mmyr:MXMO3_01604"/>
<evidence type="ECO:0000256" key="1">
    <source>
        <dbReference type="ARBA" id="ARBA00023015"/>
    </source>
</evidence>
<dbReference type="GO" id="GO:0003677">
    <property type="term" value="F:DNA binding"/>
    <property type="evidence" value="ECO:0007669"/>
    <property type="project" value="UniProtKB-KW"/>
</dbReference>
<keyword evidence="2" id="KW-0238">DNA-binding</keyword>
<dbReference type="PANTHER" id="PTHR33154">
    <property type="entry name" value="TRANSCRIPTIONAL REGULATOR, ARSR FAMILY"/>
    <property type="match status" value="1"/>
</dbReference>
<evidence type="ECO:0000259" key="4">
    <source>
        <dbReference type="PROSITE" id="PS50987"/>
    </source>
</evidence>
<feature type="domain" description="HTH arsR-type" evidence="4">
    <location>
        <begin position="1"/>
        <end position="88"/>
    </location>
</feature>
<dbReference type="EMBL" id="CP021330">
    <property type="protein sequence ID" value="AVX04134.1"/>
    <property type="molecule type" value="Genomic_DNA"/>
</dbReference>
<dbReference type="STRING" id="1122213.GCA_000423365_01186"/>
<accession>A0A2R4MDY9</accession>